<protein>
    <submittedName>
        <fullName evidence="7">Prolyl-tRNA synthetase</fullName>
    </submittedName>
</protein>
<dbReference type="InterPro" id="IPR002314">
    <property type="entry name" value="aa-tRNA-synt_IIb"/>
</dbReference>
<keyword evidence="5 7" id="KW-0030">Aminoacyl-tRNA synthetase</keyword>
<evidence type="ECO:0000313" key="7">
    <source>
        <dbReference type="EMBL" id="OGG52612.1"/>
    </source>
</evidence>
<dbReference type="InterPro" id="IPR044140">
    <property type="entry name" value="ProRS_anticodon_short"/>
</dbReference>
<accession>A0A1F6CUS0</accession>
<proteinExistence type="predicted"/>
<dbReference type="EMBL" id="MFKT01000025">
    <property type="protein sequence ID" value="OGG52612.1"/>
    <property type="molecule type" value="Genomic_DNA"/>
</dbReference>
<evidence type="ECO:0000256" key="5">
    <source>
        <dbReference type="ARBA" id="ARBA00023146"/>
    </source>
</evidence>
<dbReference type="SUPFAM" id="SSF55681">
    <property type="entry name" value="Class II aaRS and biotin synthetases"/>
    <property type="match status" value="1"/>
</dbReference>
<dbReference type="Gene3D" id="3.30.930.10">
    <property type="entry name" value="Bira Bifunctional Protein, Domain 2"/>
    <property type="match status" value="1"/>
</dbReference>
<evidence type="ECO:0000313" key="8">
    <source>
        <dbReference type="Proteomes" id="UP000176863"/>
    </source>
</evidence>
<dbReference type="AlphaFoldDB" id="A0A1F6CUS0"/>
<dbReference type="SUPFAM" id="SSF52954">
    <property type="entry name" value="Class II aaRS ABD-related"/>
    <property type="match status" value="1"/>
</dbReference>
<dbReference type="InterPro" id="IPR006195">
    <property type="entry name" value="aa-tRNA-synth_II"/>
</dbReference>
<reference evidence="7 8" key="1">
    <citation type="journal article" date="2016" name="Nat. Commun.">
        <title>Thousands of microbial genomes shed light on interconnected biogeochemical processes in an aquifer system.</title>
        <authorList>
            <person name="Anantharaman K."/>
            <person name="Brown C.T."/>
            <person name="Hug L.A."/>
            <person name="Sharon I."/>
            <person name="Castelle C.J."/>
            <person name="Probst A.J."/>
            <person name="Thomas B.C."/>
            <person name="Singh A."/>
            <person name="Wilkins M.J."/>
            <person name="Karaoz U."/>
            <person name="Brodie E.L."/>
            <person name="Williams K.H."/>
            <person name="Hubbard S.S."/>
            <person name="Banfield J.F."/>
        </authorList>
    </citation>
    <scope>NUCLEOTIDE SEQUENCE [LARGE SCALE GENOMIC DNA]</scope>
</reference>
<keyword evidence="1" id="KW-0436">Ligase</keyword>
<dbReference type="Pfam" id="PF03129">
    <property type="entry name" value="HGTP_anticodon"/>
    <property type="match status" value="1"/>
</dbReference>
<organism evidence="7 8">
    <name type="scientific">Candidatus Kaiserbacteria bacterium RIFCSPHIGHO2_01_FULL_53_29</name>
    <dbReference type="NCBI Taxonomy" id="1798480"/>
    <lineage>
        <taxon>Bacteria</taxon>
        <taxon>Candidatus Kaiseribacteriota</taxon>
    </lineage>
</organism>
<dbReference type="Gene3D" id="3.40.50.800">
    <property type="entry name" value="Anticodon-binding domain"/>
    <property type="match status" value="1"/>
</dbReference>
<evidence type="ECO:0000256" key="2">
    <source>
        <dbReference type="ARBA" id="ARBA00022741"/>
    </source>
</evidence>
<evidence type="ECO:0000256" key="4">
    <source>
        <dbReference type="ARBA" id="ARBA00022917"/>
    </source>
</evidence>
<sequence>MRQSQLFTKTRRDAPKDEVAKNAQLLIRAGYIHKEMAGAYSYLPLGLRVFKNIEQIIREEINAIGGQEIILAALQSPALWKKSDRWRDDAIDVWFKTELSARGGSASGGKSGGQLGLAPTHEEPITALMAEYVQSYKDLPCYVYQFQTKFRNELRAKSGIMRTREFVMKDLYSFSRSEREFREFYEKCAQAYLRIFKRAGIGATTFRTFASGGSFSKFSDEFQTVCDSGEDTVYLHRGKGIAVNKEVCTDEVLAELGVKRDEFEEVKTIEVGNIFPLGTRFSEALGLTYKDEKGEATPVIMGSYGIGPGRLMGTIVEVLSDEKGIVWPREVAPFPVHIVAISGGNADVIAEADWLYELLREQRIEALYDDRDVRAGEKFADADLVGIPTRLVVSEKTMSEGGVEMISRADGTTTFVSDNDITERLKE</sequence>
<dbReference type="PANTHER" id="PTHR42753:SF2">
    <property type="entry name" value="PROLINE--TRNA LIGASE"/>
    <property type="match status" value="1"/>
</dbReference>
<dbReference type="GO" id="GO:0005829">
    <property type="term" value="C:cytosol"/>
    <property type="evidence" value="ECO:0007669"/>
    <property type="project" value="TreeGrafter"/>
</dbReference>
<dbReference type="GO" id="GO:0004827">
    <property type="term" value="F:proline-tRNA ligase activity"/>
    <property type="evidence" value="ECO:0007669"/>
    <property type="project" value="TreeGrafter"/>
</dbReference>
<comment type="caution">
    <text evidence="7">The sequence shown here is derived from an EMBL/GenBank/DDBJ whole genome shotgun (WGS) entry which is preliminary data.</text>
</comment>
<feature type="domain" description="Aminoacyl-transfer RNA synthetases class-II family profile" evidence="6">
    <location>
        <begin position="38"/>
        <end position="328"/>
    </location>
</feature>
<evidence type="ECO:0000259" key="6">
    <source>
        <dbReference type="PROSITE" id="PS50862"/>
    </source>
</evidence>
<dbReference type="GO" id="GO:0006433">
    <property type="term" value="P:prolyl-tRNA aminoacylation"/>
    <property type="evidence" value="ECO:0007669"/>
    <property type="project" value="TreeGrafter"/>
</dbReference>
<dbReference type="PROSITE" id="PS50862">
    <property type="entry name" value="AA_TRNA_LIGASE_II"/>
    <property type="match status" value="1"/>
</dbReference>
<dbReference type="Proteomes" id="UP000176863">
    <property type="component" value="Unassembled WGS sequence"/>
</dbReference>
<dbReference type="PANTHER" id="PTHR42753">
    <property type="entry name" value="MITOCHONDRIAL RIBOSOME PROTEIN L39/PROLYL-TRNA LIGASE FAMILY MEMBER"/>
    <property type="match status" value="1"/>
</dbReference>
<gene>
    <name evidence="7" type="ORF">A2851_00350</name>
</gene>
<dbReference type="CDD" id="cd00861">
    <property type="entry name" value="ProRS_anticodon_short"/>
    <property type="match status" value="1"/>
</dbReference>
<dbReference type="InterPro" id="IPR036621">
    <property type="entry name" value="Anticodon-bd_dom_sf"/>
</dbReference>
<keyword evidence="3" id="KW-0067">ATP-binding</keyword>
<keyword evidence="2" id="KW-0547">Nucleotide-binding</keyword>
<keyword evidence="4" id="KW-0648">Protein biosynthesis</keyword>
<dbReference type="STRING" id="1798480.A2851_00350"/>
<dbReference type="InterPro" id="IPR045864">
    <property type="entry name" value="aa-tRNA-synth_II/BPL/LPL"/>
</dbReference>
<dbReference type="GO" id="GO:0005524">
    <property type="term" value="F:ATP binding"/>
    <property type="evidence" value="ECO:0007669"/>
    <property type="project" value="UniProtKB-KW"/>
</dbReference>
<evidence type="ECO:0000256" key="1">
    <source>
        <dbReference type="ARBA" id="ARBA00022598"/>
    </source>
</evidence>
<name>A0A1F6CUS0_9BACT</name>
<dbReference type="InterPro" id="IPR050062">
    <property type="entry name" value="Pro-tRNA_synthetase"/>
</dbReference>
<dbReference type="InterPro" id="IPR004154">
    <property type="entry name" value="Anticodon-bd"/>
</dbReference>
<dbReference type="Pfam" id="PF00587">
    <property type="entry name" value="tRNA-synt_2b"/>
    <property type="match status" value="1"/>
</dbReference>
<evidence type="ECO:0000256" key="3">
    <source>
        <dbReference type="ARBA" id="ARBA00022840"/>
    </source>
</evidence>